<evidence type="ECO:0000313" key="3">
    <source>
        <dbReference type="Proteomes" id="UP000030106"/>
    </source>
</evidence>
<dbReference type="Proteomes" id="UP000030106">
    <property type="component" value="Unassembled WGS sequence"/>
</dbReference>
<feature type="compositionally biased region" description="Low complexity" evidence="1">
    <location>
        <begin position="124"/>
        <end position="135"/>
    </location>
</feature>
<comment type="caution">
    <text evidence="2">The sequence shown here is derived from an EMBL/GenBank/DDBJ whole genome shotgun (WGS) entry which is preliminary data.</text>
</comment>
<reference evidence="2 3" key="1">
    <citation type="submission" date="2012-10" db="EMBL/GenBank/DDBJ databases">
        <title>Genome sequencing and analysis of entomopathogenic fungi Beauveria bassiana D1-5.</title>
        <authorList>
            <person name="Li Q."/>
            <person name="Wang L."/>
            <person name="Zhang Z."/>
            <person name="Wang Q."/>
            <person name="Ren J."/>
            <person name="Wang M."/>
            <person name="Xu W."/>
            <person name="Wang J."/>
            <person name="Lu Y."/>
            <person name="Du Q."/>
            <person name="Sun Z."/>
        </authorList>
    </citation>
    <scope>NUCLEOTIDE SEQUENCE [LARGE SCALE GENOMIC DNA]</scope>
    <source>
        <strain evidence="2 3">D1-5</strain>
    </source>
</reference>
<dbReference type="OrthoDB" id="5292349at2759"/>
<sequence length="183" mass="19803">MPRTGTHTKHVTRDDRARIRTLYYDAGFTQSRIASITGLTINQVKRSVAAKDAEIRPRSGRPPVMLAEDVDLMIEYIKGSKKGRQATSAAISEDLFKGRYGKYAIRSTLRRLGYTSKSSLPQKASATATQSSNSTEPVSLQQKASAPATQSSNSLGSVSLQQKASAPATQSSASSESVQQRHE</sequence>
<dbReference type="InterPro" id="IPR009057">
    <property type="entry name" value="Homeodomain-like_sf"/>
</dbReference>
<feature type="region of interest" description="Disordered" evidence="1">
    <location>
        <begin position="116"/>
        <end position="183"/>
    </location>
</feature>
<gene>
    <name evidence="2" type="ORF">BBAD15_g5470</name>
</gene>
<evidence type="ECO:0000256" key="1">
    <source>
        <dbReference type="SAM" id="MobiDB-lite"/>
    </source>
</evidence>
<accession>A0A0A2VMT8</accession>
<dbReference type="HOGENOM" id="CLU_1474927_0_0_1"/>
<dbReference type="AlphaFoldDB" id="A0A0A2VMT8"/>
<organism evidence="2 3">
    <name type="scientific">Beauveria bassiana D1-5</name>
    <dbReference type="NCBI Taxonomy" id="1245745"/>
    <lineage>
        <taxon>Eukaryota</taxon>
        <taxon>Fungi</taxon>
        <taxon>Dikarya</taxon>
        <taxon>Ascomycota</taxon>
        <taxon>Pezizomycotina</taxon>
        <taxon>Sordariomycetes</taxon>
        <taxon>Hypocreomycetidae</taxon>
        <taxon>Hypocreales</taxon>
        <taxon>Cordycipitaceae</taxon>
        <taxon>Beauveria</taxon>
    </lineage>
</organism>
<proteinExistence type="predicted"/>
<dbReference type="SUPFAM" id="SSF46689">
    <property type="entry name" value="Homeodomain-like"/>
    <property type="match status" value="1"/>
</dbReference>
<dbReference type="EMBL" id="ANFO01000487">
    <property type="protein sequence ID" value="KGQ09176.1"/>
    <property type="molecule type" value="Genomic_DNA"/>
</dbReference>
<dbReference type="STRING" id="1245745.A0A0A2VMT8"/>
<evidence type="ECO:0000313" key="2">
    <source>
        <dbReference type="EMBL" id="KGQ09176.1"/>
    </source>
</evidence>
<name>A0A0A2VMT8_BEABA</name>
<feature type="compositionally biased region" description="Low complexity" evidence="1">
    <location>
        <begin position="161"/>
        <end position="183"/>
    </location>
</feature>
<feature type="compositionally biased region" description="Polar residues" evidence="1">
    <location>
        <begin position="136"/>
        <end position="160"/>
    </location>
</feature>
<protein>
    <submittedName>
        <fullName evidence="2">Uncharacterized protein</fullName>
    </submittedName>
</protein>